<keyword evidence="2" id="KW-1185">Reference proteome</keyword>
<gene>
    <name evidence="1" type="ORF">A374_00105</name>
</gene>
<reference evidence="1 2" key="1">
    <citation type="journal article" date="2012" name="J. Bacteriol.">
        <title>Genome of Bacillus macauensis ZFHKF-1, a Long-Chain-Forming Bacterium.</title>
        <authorList>
            <person name="Cai L."/>
            <person name="Zhang T."/>
        </authorList>
    </citation>
    <scope>NUCLEOTIDE SEQUENCE [LARGE SCALE GENOMIC DNA]</scope>
    <source>
        <strain evidence="1 2">ZFHKF-1</strain>
    </source>
</reference>
<dbReference type="eggNOG" id="ENOG5032BVW">
    <property type="taxonomic scope" value="Bacteria"/>
</dbReference>
<organism evidence="1 2">
    <name type="scientific">Fictibacillus macauensis ZFHKF-1</name>
    <dbReference type="NCBI Taxonomy" id="1196324"/>
    <lineage>
        <taxon>Bacteria</taxon>
        <taxon>Bacillati</taxon>
        <taxon>Bacillota</taxon>
        <taxon>Bacilli</taxon>
        <taxon>Bacillales</taxon>
        <taxon>Fictibacillaceae</taxon>
        <taxon>Fictibacillus</taxon>
    </lineage>
</organism>
<accession>I8UKS5</accession>
<dbReference type="Proteomes" id="UP000004080">
    <property type="component" value="Unassembled WGS sequence"/>
</dbReference>
<name>I8UKS5_9BACL</name>
<protein>
    <submittedName>
        <fullName evidence="1">Uncharacterized protein</fullName>
    </submittedName>
</protein>
<proteinExistence type="predicted"/>
<evidence type="ECO:0000313" key="1">
    <source>
        <dbReference type="EMBL" id="EIT87455.1"/>
    </source>
</evidence>
<sequence>MFQNALDHFKNNNDKNDFLVILSQLTDRQVITYELLRSDIRNEIDRILTRLWNTDSYDEVDIILSIVVNLGLEICFNKIKEFLKQYKDIDQSILDEIGMSTPN</sequence>
<dbReference type="EMBL" id="AKKV01000003">
    <property type="protein sequence ID" value="EIT87455.1"/>
    <property type="molecule type" value="Genomic_DNA"/>
</dbReference>
<comment type="caution">
    <text evidence="1">The sequence shown here is derived from an EMBL/GenBank/DDBJ whole genome shotgun (WGS) entry which is preliminary data.</text>
</comment>
<evidence type="ECO:0000313" key="2">
    <source>
        <dbReference type="Proteomes" id="UP000004080"/>
    </source>
</evidence>
<dbReference type="AlphaFoldDB" id="I8UKS5"/>